<name>A0ABS2NSP4_9FIRM</name>
<dbReference type="Proteomes" id="UP001314796">
    <property type="component" value="Unassembled WGS sequence"/>
</dbReference>
<dbReference type="CDD" id="cd07251">
    <property type="entry name" value="VOC_like"/>
    <property type="match status" value="1"/>
</dbReference>
<evidence type="ECO:0000259" key="1">
    <source>
        <dbReference type="PROSITE" id="PS51819"/>
    </source>
</evidence>
<dbReference type="InterPro" id="IPR037523">
    <property type="entry name" value="VOC_core"/>
</dbReference>
<organism evidence="2 3">
    <name type="scientific">Alkaliphilus hydrothermalis</name>
    <dbReference type="NCBI Taxonomy" id="1482730"/>
    <lineage>
        <taxon>Bacteria</taxon>
        <taxon>Bacillati</taxon>
        <taxon>Bacillota</taxon>
        <taxon>Clostridia</taxon>
        <taxon>Peptostreptococcales</taxon>
        <taxon>Natronincolaceae</taxon>
        <taxon>Alkaliphilus</taxon>
    </lineage>
</organism>
<gene>
    <name evidence="2" type="ORF">JOC73_002456</name>
</gene>
<dbReference type="RefSeq" id="WP_330613183.1">
    <property type="nucleotide sequence ID" value="NZ_JAFBEE010000019.1"/>
</dbReference>
<dbReference type="EMBL" id="JAFBEE010000019">
    <property type="protein sequence ID" value="MBM7615882.1"/>
    <property type="molecule type" value="Genomic_DNA"/>
</dbReference>
<dbReference type="SUPFAM" id="SSF54593">
    <property type="entry name" value="Glyoxalase/Bleomycin resistance protein/Dihydroxybiphenyl dioxygenase"/>
    <property type="match status" value="1"/>
</dbReference>
<feature type="domain" description="VOC" evidence="1">
    <location>
        <begin position="33"/>
        <end position="159"/>
    </location>
</feature>
<dbReference type="PANTHER" id="PTHR36503">
    <property type="entry name" value="BLR2520 PROTEIN"/>
    <property type="match status" value="1"/>
</dbReference>
<dbReference type="Gene3D" id="3.10.180.10">
    <property type="entry name" value="2,3-Dihydroxybiphenyl 1,2-Dioxygenase, domain 1"/>
    <property type="match status" value="1"/>
</dbReference>
<dbReference type="PANTHER" id="PTHR36503:SF1">
    <property type="entry name" value="BLR2520 PROTEIN"/>
    <property type="match status" value="1"/>
</dbReference>
<dbReference type="InterPro" id="IPR004360">
    <property type="entry name" value="Glyas_Fos-R_dOase_dom"/>
</dbReference>
<keyword evidence="3" id="KW-1185">Reference proteome</keyword>
<dbReference type="Pfam" id="PF00903">
    <property type="entry name" value="Glyoxalase"/>
    <property type="match status" value="1"/>
</dbReference>
<sequence length="173" mass="19827">MVEQIVYIITYDEIKANTYVTTRIEIGDEKMNRMNLITLGVKDINRSLYFYRDGLGFKTSVKEDNPDIVFFKNNGTRLALYPLKELAEDISKENPPTGQGFSGITLAYNAKSKEEVDGIFQQAKEAGATIVKEPQMVFWGGYSGYFTDPDGYYWEVAYGDMWQFDEQDMLVID</sequence>
<evidence type="ECO:0000313" key="2">
    <source>
        <dbReference type="EMBL" id="MBM7615882.1"/>
    </source>
</evidence>
<dbReference type="InterPro" id="IPR029068">
    <property type="entry name" value="Glyas_Bleomycin-R_OHBP_Dase"/>
</dbReference>
<accession>A0ABS2NSP4</accession>
<dbReference type="PROSITE" id="PS51819">
    <property type="entry name" value="VOC"/>
    <property type="match status" value="1"/>
</dbReference>
<protein>
    <submittedName>
        <fullName evidence="2">Glyoxalase superfamily protein PhnB</fullName>
    </submittedName>
</protein>
<comment type="caution">
    <text evidence="2">The sequence shown here is derived from an EMBL/GenBank/DDBJ whole genome shotgun (WGS) entry which is preliminary data.</text>
</comment>
<evidence type="ECO:0000313" key="3">
    <source>
        <dbReference type="Proteomes" id="UP001314796"/>
    </source>
</evidence>
<reference evidence="2 3" key="1">
    <citation type="submission" date="2021-01" db="EMBL/GenBank/DDBJ databases">
        <title>Genomic Encyclopedia of Type Strains, Phase IV (KMG-IV): sequencing the most valuable type-strain genomes for metagenomic binning, comparative biology and taxonomic classification.</title>
        <authorList>
            <person name="Goeker M."/>
        </authorList>
    </citation>
    <scope>NUCLEOTIDE SEQUENCE [LARGE SCALE GENOMIC DNA]</scope>
    <source>
        <strain evidence="2 3">DSM 25890</strain>
    </source>
</reference>
<proteinExistence type="predicted"/>